<feature type="compositionally biased region" description="Polar residues" evidence="2">
    <location>
        <begin position="72"/>
        <end position="82"/>
    </location>
</feature>
<organism evidence="4 5">
    <name type="scientific">Phytophthora infestans (strain T30-4)</name>
    <name type="common">Potato late blight agent</name>
    <dbReference type="NCBI Taxonomy" id="403677"/>
    <lineage>
        <taxon>Eukaryota</taxon>
        <taxon>Sar</taxon>
        <taxon>Stramenopiles</taxon>
        <taxon>Oomycota</taxon>
        <taxon>Peronosporomycetes</taxon>
        <taxon>Peronosporales</taxon>
        <taxon>Peronosporaceae</taxon>
        <taxon>Phytophthora</taxon>
    </lineage>
</organism>
<feature type="compositionally biased region" description="Low complexity" evidence="2">
    <location>
        <begin position="675"/>
        <end position="691"/>
    </location>
</feature>
<feature type="region of interest" description="Disordered" evidence="2">
    <location>
        <begin position="1"/>
        <end position="127"/>
    </location>
</feature>
<name>D0MXS6_PHYIT</name>
<dbReference type="VEuPathDB" id="FungiDB:PITG_03505"/>
<accession>D0MXS6</accession>
<feature type="compositionally biased region" description="Low complexity" evidence="2">
    <location>
        <begin position="18"/>
        <end position="45"/>
    </location>
</feature>
<feature type="compositionally biased region" description="Polar residues" evidence="2">
    <location>
        <begin position="815"/>
        <end position="826"/>
    </location>
</feature>
<sequence>MRRATVSPRAKDGPLFPSARAPSGNSSRGRNGGLFSSSSSSSGDSDASDGENDGSQRVGAVPPMLGAMARSRSANTQSNSMSGGDFRRRTMFSTSTTSLSSSANSGDNGGHSLERKGLFENDDDAGDSLETFHERVKLRQSQKQSEMKALIAQLETAQQRAEELEARLNEANKEKEESAIRTKECQRIIEKRNKQLMKASEKMARHSEQYELQMAELQTRLSAMTAQCDELRADAASTEETTRRERELKDKELHRELEAQNKKHDRLLQAAEARLQTENATLVEKLRQVEQQLVSTTHQKPTAAQVMASDEFQSLVKRCEDAEAIGRGLNFQLEKEQQEKKYLRKQLTALQDTVGVKTAAATAASVGFFPDAAPSEARNHAANARDSIATVVAEAELASFDFTAGKGSAPSSPIAADAAPALSSPASAASSPGHGQGRSRGFSASSFGDDALKPREGKRRAASAQTIKVTLDPPEKPAEDKTTTVNGKSANTSVTFFEKLSSRFKRVSSPRNGVNLAKAEDEAAEGATTGEAGFSSPLPPRQGFAHSKVLKERPRMYVAKSPSHHEDESSDSIFGSESSSSDSSDEDMPPPPPPPPLSVHEAPPPFASPVHVDIPSQLIQSDAGADADSSSLSESEDDGVESQQLREASDKPTQLPTRFADPMETRGRVETPGESPSFSRVSSSSSSFSSSSDDDADEPDVEKSQPLHVDAKKVDSLSESSSSSDSSSSDEDASTVEIKTEVHRKVRKSSLPGQDRHDKRSSRSPTSSKSREKKRSLSGGDNSHSASKKERERKRKQQQARRNGRRRPASMKTVRVSQMRQQMNSKQHQKEPQVSSPPQPNDPPRPHGDDSVDVDGQPRRNVRRKSESKTSESEAEEERTPSTEAPPLPPEPTMADTELYLRQQARLRERHELQMKKKLEADEADAVRGDIHRRVEMWAFGKELLHMILTLDQISSNDALKKCQLMVVQSPDDDTVRKAYRNIIRVVHPDKLRGATVPEQLEAKVLFTVLNQAFEKYKNQMSRVLPS</sequence>
<feature type="compositionally biased region" description="Basic and acidic residues" evidence="2">
    <location>
        <begin position="701"/>
        <end position="716"/>
    </location>
</feature>
<dbReference type="InterPro" id="IPR001623">
    <property type="entry name" value="DnaJ_domain"/>
</dbReference>
<feature type="compositionally biased region" description="Polar residues" evidence="2">
    <location>
        <begin position="643"/>
        <end position="656"/>
    </location>
</feature>
<feature type="coiled-coil region" evidence="1">
    <location>
        <begin position="140"/>
        <end position="292"/>
    </location>
</feature>
<feature type="compositionally biased region" description="Low complexity" evidence="2">
    <location>
        <begin position="571"/>
        <end position="582"/>
    </location>
</feature>
<feature type="compositionally biased region" description="Low complexity" evidence="2">
    <location>
        <begin position="93"/>
        <end position="102"/>
    </location>
</feature>
<keyword evidence="5" id="KW-1185">Reference proteome</keyword>
<evidence type="ECO:0000256" key="2">
    <source>
        <dbReference type="SAM" id="MobiDB-lite"/>
    </source>
</evidence>
<dbReference type="OMA" id="CQLMVVQ"/>
<dbReference type="CDD" id="cd06257">
    <property type="entry name" value="DnaJ"/>
    <property type="match status" value="1"/>
</dbReference>
<keyword evidence="1" id="KW-0175">Coiled coil</keyword>
<gene>
    <name evidence="4" type="ORF">PITG_03505</name>
</gene>
<dbReference type="KEGG" id="pif:PITG_03505"/>
<dbReference type="PROSITE" id="PS50076">
    <property type="entry name" value="DNAJ_2"/>
    <property type="match status" value="1"/>
</dbReference>
<dbReference type="Gene3D" id="1.10.287.110">
    <property type="entry name" value="DnaJ domain"/>
    <property type="match status" value="1"/>
</dbReference>
<feature type="compositionally biased region" description="Low complexity" evidence="2">
    <location>
        <begin position="439"/>
        <end position="448"/>
    </location>
</feature>
<feature type="compositionally biased region" description="Basic and acidic residues" evidence="2">
    <location>
        <begin position="661"/>
        <end position="671"/>
    </location>
</feature>
<dbReference type="eggNOG" id="ENOG502QPRN">
    <property type="taxonomic scope" value="Eukaryota"/>
</dbReference>
<feature type="compositionally biased region" description="Pro residues" evidence="2">
    <location>
        <begin position="589"/>
        <end position="607"/>
    </location>
</feature>
<dbReference type="RefSeq" id="XP_002906573.1">
    <property type="nucleotide sequence ID" value="XM_002906527.1"/>
</dbReference>
<feature type="region of interest" description="Disordered" evidence="2">
    <location>
        <begin position="423"/>
        <end position="894"/>
    </location>
</feature>
<feature type="compositionally biased region" description="Polar residues" evidence="2">
    <location>
        <begin position="483"/>
        <end position="495"/>
    </location>
</feature>
<feature type="compositionally biased region" description="Basic and acidic residues" evidence="2">
    <location>
        <begin position="473"/>
        <end position="482"/>
    </location>
</feature>
<feature type="compositionally biased region" description="Low complexity" evidence="2">
    <location>
        <begin position="717"/>
        <end position="727"/>
    </location>
</feature>
<feature type="compositionally biased region" description="Low complexity" evidence="2">
    <location>
        <begin position="621"/>
        <end position="633"/>
    </location>
</feature>
<protein>
    <recommendedName>
        <fullName evidence="3">J domain-containing protein</fullName>
    </recommendedName>
</protein>
<feature type="compositionally biased region" description="Basic residues" evidence="2">
    <location>
        <begin position="791"/>
        <end position="809"/>
    </location>
</feature>
<dbReference type="GeneID" id="9467468"/>
<reference evidence="5" key="1">
    <citation type="journal article" date="2009" name="Nature">
        <title>Genome sequence and analysis of the Irish potato famine pathogen Phytophthora infestans.</title>
        <authorList>
            <consortium name="The Broad Institute Genome Sequencing Platform"/>
            <person name="Haas B.J."/>
            <person name="Kamoun S."/>
            <person name="Zody M.C."/>
            <person name="Jiang R.H."/>
            <person name="Handsaker R.E."/>
            <person name="Cano L.M."/>
            <person name="Grabherr M."/>
            <person name="Kodira C.D."/>
            <person name="Raffaele S."/>
            <person name="Torto-Alalibo T."/>
            <person name="Bozkurt T.O."/>
            <person name="Ah-Fong A.M."/>
            <person name="Alvarado L."/>
            <person name="Anderson V.L."/>
            <person name="Armstrong M.R."/>
            <person name="Avrova A."/>
            <person name="Baxter L."/>
            <person name="Beynon J."/>
            <person name="Boevink P.C."/>
            <person name="Bollmann S.R."/>
            <person name="Bos J.I."/>
            <person name="Bulone V."/>
            <person name="Cai G."/>
            <person name="Cakir C."/>
            <person name="Carrington J.C."/>
            <person name="Chawner M."/>
            <person name="Conti L."/>
            <person name="Costanzo S."/>
            <person name="Ewan R."/>
            <person name="Fahlgren N."/>
            <person name="Fischbach M.A."/>
            <person name="Fugelstad J."/>
            <person name="Gilroy E.M."/>
            <person name="Gnerre S."/>
            <person name="Green P.J."/>
            <person name="Grenville-Briggs L.J."/>
            <person name="Griffith J."/>
            <person name="Grunwald N.J."/>
            <person name="Horn K."/>
            <person name="Horner N.R."/>
            <person name="Hu C.H."/>
            <person name="Huitema E."/>
            <person name="Jeong D.H."/>
            <person name="Jones A.M."/>
            <person name="Jones J.D."/>
            <person name="Jones R.W."/>
            <person name="Karlsson E.K."/>
            <person name="Kunjeti S.G."/>
            <person name="Lamour K."/>
            <person name="Liu Z."/>
            <person name="Ma L."/>
            <person name="Maclean D."/>
            <person name="Chibucos M.C."/>
            <person name="McDonald H."/>
            <person name="McWalters J."/>
            <person name="Meijer H.J."/>
            <person name="Morgan W."/>
            <person name="Morris P.F."/>
            <person name="Munro C.A."/>
            <person name="O'Neill K."/>
            <person name="Ospina-Giraldo M."/>
            <person name="Pinzon A."/>
            <person name="Pritchard L."/>
            <person name="Ramsahoye B."/>
            <person name="Ren Q."/>
            <person name="Restrepo S."/>
            <person name="Roy S."/>
            <person name="Sadanandom A."/>
            <person name="Savidor A."/>
            <person name="Schornack S."/>
            <person name="Schwartz D.C."/>
            <person name="Schumann U.D."/>
            <person name="Schwessinger B."/>
            <person name="Seyer L."/>
            <person name="Sharpe T."/>
            <person name="Silvar C."/>
            <person name="Song J."/>
            <person name="Studholme D.J."/>
            <person name="Sykes S."/>
            <person name="Thines M."/>
            <person name="van de Vondervoort P.J."/>
            <person name="Phuntumart V."/>
            <person name="Wawra S."/>
            <person name="Weide R."/>
            <person name="Win J."/>
            <person name="Young C."/>
            <person name="Zhou S."/>
            <person name="Fry W."/>
            <person name="Meyers B.C."/>
            <person name="van West P."/>
            <person name="Ristaino J."/>
            <person name="Govers F."/>
            <person name="Birch P.R."/>
            <person name="Whisson S.C."/>
            <person name="Judelson H.S."/>
            <person name="Nusbaum C."/>
        </authorList>
    </citation>
    <scope>NUCLEOTIDE SEQUENCE [LARGE SCALE GENOMIC DNA]</scope>
    <source>
        <strain evidence="5">T30-4</strain>
    </source>
</reference>
<dbReference type="InterPro" id="IPR036869">
    <property type="entry name" value="J_dom_sf"/>
</dbReference>
<evidence type="ECO:0000313" key="5">
    <source>
        <dbReference type="Proteomes" id="UP000006643"/>
    </source>
</evidence>
<dbReference type="SUPFAM" id="SSF46565">
    <property type="entry name" value="Chaperone J-domain"/>
    <property type="match status" value="1"/>
</dbReference>
<dbReference type="AlphaFoldDB" id="D0MXS6"/>
<feature type="domain" description="J" evidence="3">
    <location>
        <begin position="944"/>
        <end position="1027"/>
    </location>
</feature>
<dbReference type="Proteomes" id="UP000006643">
    <property type="component" value="Unassembled WGS sequence"/>
</dbReference>
<dbReference type="HOGENOM" id="CLU_296936_0_0_1"/>
<proteinExistence type="predicted"/>
<dbReference type="InParanoid" id="D0MXS6"/>
<evidence type="ECO:0000313" key="4">
    <source>
        <dbReference type="EMBL" id="EEY65974.1"/>
    </source>
</evidence>
<evidence type="ECO:0000256" key="1">
    <source>
        <dbReference type="SAM" id="Coils"/>
    </source>
</evidence>
<dbReference type="OrthoDB" id="1717591at2759"/>
<evidence type="ECO:0000259" key="3">
    <source>
        <dbReference type="PROSITE" id="PS50076"/>
    </source>
</evidence>
<dbReference type="STRING" id="403677.D0MXS6"/>
<dbReference type="EMBL" id="DS028121">
    <property type="protein sequence ID" value="EEY65974.1"/>
    <property type="molecule type" value="Genomic_DNA"/>
</dbReference>
<feature type="compositionally biased region" description="Low complexity" evidence="2">
    <location>
        <begin position="423"/>
        <end position="432"/>
    </location>
</feature>